<gene>
    <name evidence="3" type="ORF">PYX00_009127</name>
</gene>
<evidence type="ECO:0000256" key="2">
    <source>
        <dbReference type="SAM" id="MobiDB-lite"/>
    </source>
</evidence>
<evidence type="ECO:0000313" key="3">
    <source>
        <dbReference type="EMBL" id="KAL0266641.1"/>
    </source>
</evidence>
<organism evidence="3">
    <name type="scientific">Menopon gallinae</name>
    <name type="common">poultry shaft louse</name>
    <dbReference type="NCBI Taxonomy" id="328185"/>
    <lineage>
        <taxon>Eukaryota</taxon>
        <taxon>Metazoa</taxon>
        <taxon>Ecdysozoa</taxon>
        <taxon>Arthropoda</taxon>
        <taxon>Hexapoda</taxon>
        <taxon>Insecta</taxon>
        <taxon>Pterygota</taxon>
        <taxon>Neoptera</taxon>
        <taxon>Paraneoptera</taxon>
        <taxon>Psocodea</taxon>
        <taxon>Troctomorpha</taxon>
        <taxon>Phthiraptera</taxon>
        <taxon>Amblycera</taxon>
        <taxon>Menoponidae</taxon>
        <taxon>Menopon</taxon>
    </lineage>
</organism>
<dbReference type="EMBL" id="JARGDH010000005">
    <property type="protein sequence ID" value="KAL0266641.1"/>
    <property type="molecule type" value="Genomic_DNA"/>
</dbReference>
<reference evidence="3" key="1">
    <citation type="journal article" date="2024" name="Gigascience">
        <title>Chromosome-level genome of the poultry shaft louse Menopon gallinae provides insight into the host-switching and adaptive evolution of parasitic lice.</title>
        <authorList>
            <person name="Xu Y."/>
            <person name="Ma L."/>
            <person name="Liu S."/>
            <person name="Liang Y."/>
            <person name="Liu Q."/>
            <person name="He Z."/>
            <person name="Tian L."/>
            <person name="Duan Y."/>
            <person name="Cai W."/>
            <person name="Li H."/>
            <person name="Song F."/>
        </authorList>
    </citation>
    <scope>NUCLEOTIDE SEQUENCE</scope>
    <source>
        <strain evidence="3">Cailab_2023a</strain>
    </source>
</reference>
<keyword evidence="1" id="KW-0175">Coiled coil</keyword>
<dbReference type="AlphaFoldDB" id="A0AAW2HA31"/>
<proteinExistence type="predicted"/>
<feature type="compositionally biased region" description="Basic residues" evidence="2">
    <location>
        <begin position="412"/>
        <end position="424"/>
    </location>
</feature>
<feature type="coiled-coil region" evidence="1">
    <location>
        <begin position="64"/>
        <end position="214"/>
    </location>
</feature>
<accession>A0AAW2HA31</accession>
<name>A0AAW2HA31_9NEOP</name>
<feature type="compositionally biased region" description="Polar residues" evidence="2">
    <location>
        <begin position="266"/>
        <end position="281"/>
    </location>
</feature>
<protein>
    <submittedName>
        <fullName evidence="3">Uncharacterized protein</fullName>
    </submittedName>
</protein>
<feature type="compositionally biased region" description="Basic and acidic residues" evidence="2">
    <location>
        <begin position="248"/>
        <end position="264"/>
    </location>
</feature>
<feature type="region of interest" description="Disordered" evidence="2">
    <location>
        <begin position="396"/>
        <end position="424"/>
    </location>
</feature>
<comment type="caution">
    <text evidence="3">The sequence shown here is derived from an EMBL/GenBank/DDBJ whole genome shotgun (WGS) entry which is preliminary data.</text>
</comment>
<feature type="region of interest" description="Disordered" evidence="2">
    <location>
        <begin position="244"/>
        <end position="281"/>
    </location>
</feature>
<evidence type="ECO:0000256" key="1">
    <source>
        <dbReference type="SAM" id="Coils"/>
    </source>
</evidence>
<feature type="region of interest" description="Disordered" evidence="2">
    <location>
        <begin position="300"/>
        <end position="328"/>
    </location>
</feature>
<sequence>MKFFLVLAEDEAKRLFCDLEQTLHRKDSSETNKSSKCKTEDEFDIRSQSQSQNYDYVRNLQRHFLNAKKLCQRLIKEKDNLTENMALKDKLLLNESNKEKEYLCTIANLKADLEKQKEDNASVRKDLSCLQCRFLNEKKVVEALRQSHAKMQDQIQKCLLENDKLKTEIRLNKLESEKFNVLLAGKDVEIKRYKDEVESIQKQITEQLAALRSNSATNEVQKAMEAIIQNSHVFSATDLDSAFSETQTDEKGQATVSKQRERLVHSSPTTSNKSSTMDSSWNHISSIHEDDANAAVLQSTADDTDGVLVQGTKDGQEDEDENDPQKVSSFVSCKTIESSESVKEKRASMISHATENSKFRKEINDLFQDIKRKCSKNMNSISSESVFIEDLISDTSEFSDVSDSAKEPSKNEKKKKKKNSVNKN</sequence>